<dbReference type="OrthoDB" id="365988at2759"/>
<keyword evidence="3 11" id="KW-0812">Transmembrane</keyword>
<keyword evidence="5" id="KW-0931">ER-Golgi transport</keyword>
<evidence type="ECO:0000256" key="4">
    <source>
        <dbReference type="ARBA" id="ARBA00022824"/>
    </source>
</evidence>
<keyword evidence="4" id="KW-0256">Endoplasmic reticulum</keyword>
<keyword evidence="7" id="KW-0175">Coiled coil</keyword>
<dbReference type="AlphaFoldDB" id="A0A813G7V7"/>
<evidence type="ECO:0000256" key="7">
    <source>
        <dbReference type="ARBA" id="ARBA00023054"/>
    </source>
</evidence>
<reference evidence="13" key="1">
    <citation type="submission" date="2021-02" db="EMBL/GenBank/DDBJ databases">
        <authorList>
            <person name="Dougan E. K."/>
            <person name="Rhodes N."/>
            <person name="Thang M."/>
            <person name="Chan C."/>
        </authorList>
    </citation>
    <scope>NUCLEOTIDE SEQUENCE</scope>
</reference>
<feature type="region of interest" description="Disordered" evidence="10">
    <location>
        <begin position="70"/>
        <end position="106"/>
    </location>
</feature>
<accession>A0A813G7V7</accession>
<dbReference type="PANTHER" id="PTHR12825">
    <property type="entry name" value="BNIP1-RELATED"/>
    <property type="match status" value="1"/>
</dbReference>
<evidence type="ECO:0000256" key="1">
    <source>
        <dbReference type="ARBA" id="ARBA00004163"/>
    </source>
</evidence>
<dbReference type="PANTHER" id="PTHR12825:SF0">
    <property type="entry name" value="VESICLE TRANSPORT PROTEIN SEC20"/>
    <property type="match status" value="1"/>
</dbReference>
<keyword evidence="14" id="KW-1185">Reference proteome</keyword>
<evidence type="ECO:0000256" key="11">
    <source>
        <dbReference type="SAM" id="Phobius"/>
    </source>
</evidence>
<dbReference type="Proteomes" id="UP000654075">
    <property type="component" value="Unassembled WGS sequence"/>
</dbReference>
<evidence type="ECO:0000313" key="14">
    <source>
        <dbReference type="Proteomes" id="UP000654075"/>
    </source>
</evidence>
<comment type="caution">
    <text evidence="13">The sequence shown here is derived from an EMBL/GenBank/DDBJ whole genome shotgun (WGS) entry which is preliminary data.</text>
</comment>
<feature type="transmembrane region" description="Helical" evidence="11">
    <location>
        <begin position="174"/>
        <end position="191"/>
    </location>
</feature>
<feature type="non-terminal residue" evidence="13">
    <location>
        <position position="247"/>
    </location>
</feature>
<dbReference type="GO" id="GO:0005789">
    <property type="term" value="C:endoplasmic reticulum membrane"/>
    <property type="evidence" value="ECO:0007669"/>
    <property type="project" value="UniProtKB-SubCell"/>
</dbReference>
<dbReference type="InterPro" id="IPR005606">
    <property type="entry name" value="Sec20"/>
</dbReference>
<feature type="non-terminal residue" evidence="13">
    <location>
        <position position="1"/>
    </location>
</feature>
<comment type="subcellular location">
    <subcellularLocation>
        <location evidence="1">Endoplasmic reticulum membrane</location>
        <topology evidence="1">Single-pass type IV membrane protein</topology>
    </subcellularLocation>
</comment>
<dbReference type="GO" id="GO:0031201">
    <property type="term" value="C:SNARE complex"/>
    <property type="evidence" value="ECO:0007669"/>
    <property type="project" value="TreeGrafter"/>
</dbReference>
<evidence type="ECO:0000256" key="8">
    <source>
        <dbReference type="ARBA" id="ARBA00023136"/>
    </source>
</evidence>
<dbReference type="EMBL" id="CAJNNV010027935">
    <property type="protein sequence ID" value="CAE8622272.1"/>
    <property type="molecule type" value="Genomic_DNA"/>
</dbReference>
<keyword evidence="6 11" id="KW-1133">Transmembrane helix</keyword>
<evidence type="ECO:0000256" key="9">
    <source>
        <dbReference type="ARBA" id="ARBA00037934"/>
    </source>
</evidence>
<comment type="similarity">
    <text evidence="9">Belongs to the SEC20 family.</text>
</comment>
<dbReference type="GO" id="GO:0005484">
    <property type="term" value="F:SNAP receptor activity"/>
    <property type="evidence" value="ECO:0007669"/>
    <property type="project" value="InterPro"/>
</dbReference>
<keyword evidence="8 11" id="KW-0472">Membrane</keyword>
<keyword evidence="2" id="KW-0813">Transport</keyword>
<evidence type="ECO:0000259" key="12">
    <source>
        <dbReference type="Pfam" id="PF03908"/>
    </source>
</evidence>
<evidence type="ECO:0000256" key="6">
    <source>
        <dbReference type="ARBA" id="ARBA00022989"/>
    </source>
</evidence>
<dbReference type="GO" id="GO:0006890">
    <property type="term" value="P:retrograde vesicle-mediated transport, Golgi to endoplasmic reticulum"/>
    <property type="evidence" value="ECO:0007669"/>
    <property type="project" value="InterPro"/>
</dbReference>
<evidence type="ECO:0000256" key="10">
    <source>
        <dbReference type="SAM" id="MobiDB-lite"/>
    </source>
</evidence>
<protein>
    <recommendedName>
        <fullName evidence="12">Sec20 C-terminal domain-containing protein</fullName>
    </recommendedName>
</protein>
<dbReference type="InterPro" id="IPR056173">
    <property type="entry name" value="Sec20_C"/>
</dbReference>
<dbReference type="Pfam" id="PF03908">
    <property type="entry name" value="Sec20"/>
    <property type="match status" value="1"/>
</dbReference>
<name>A0A813G7V7_POLGL</name>
<evidence type="ECO:0000313" key="13">
    <source>
        <dbReference type="EMBL" id="CAE8622272.1"/>
    </source>
</evidence>
<feature type="domain" description="Sec20 C-terminal" evidence="12">
    <location>
        <begin position="112"/>
        <end position="194"/>
    </location>
</feature>
<evidence type="ECO:0000256" key="3">
    <source>
        <dbReference type="ARBA" id="ARBA00022692"/>
    </source>
</evidence>
<evidence type="ECO:0000256" key="2">
    <source>
        <dbReference type="ARBA" id="ARBA00022448"/>
    </source>
</evidence>
<sequence>AEALWQQLRAEDELLERFQRGGSSSSISEVEASLLRFEEVLDALGKQAGTSEKCQSFRRRLAEHRTVLQARQESDARERLLPTADANGGERRRIAPKASSQDEAERSEVFALAGARDKMRDELQRMQYVAENLEGSSKTIGATKEQYQTYDSKLADAAKALGDLKRKTEEDSRYIWWSFGFFLAVVAYIVLRRLKVFAMIYYGASFTAWSGSTVAGVAQGGLSTIAGLYQQFCELLGIPSAFDVQLD</sequence>
<proteinExistence type="inferred from homology"/>
<gene>
    <name evidence="13" type="ORF">PGLA1383_LOCUS39728</name>
</gene>
<organism evidence="13 14">
    <name type="scientific">Polarella glacialis</name>
    <name type="common">Dinoflagellate</name>
    <dbReference type="NCBI Taxonomy" id="89957"/>
    <lineage>
        <taxon>Eukaryota</taxon>
        <taxon>Sar</taxon>
        <taxon>Alveolata</taxon>
        <taxon>Dinophyceae</taxon>
        <taxon>Suessiales</taxon>
        <taxon>Suessiaceae</taxon>
        <taxon>Polarella</taxon>
    </lineage>
</organism>
<evidence type="ECO:0000256" key="5">
    <source>
        <dbReference type="ARBA" id="ARBA00022892"/>
    </source>
</evidence>